<sequence length="683" mass="76460">MQAALKNTVWFSGCHSWYNKEDANGNKWNAMTYPKFQPQFWWESMFPVYSDWIYEESSSVDSPLVQAQPPNTAASADNGIVTAEPNSSVSAMGTVITDDDVSVSEDFYGSSSTASFFKEAFDSMKDHKKHQHTQPRREAGRDWRRGSSYFVPSHQFSLPPRDLADHLVATFRDKVYYMYPFFHLPSFEAAYRSLWKPQAEPKRPSTSSPTSLGLGCYPDGDANTISFHAALNAIFSLACHYSDLPPAERLAASTTFFLRTKPFVNIDLLEANNLSVVQTLLLIALNLQGTPHPSRCWNASGVACRVAQGLGLHAEHHQDTRGALEKEIRRRTWLVSMTYGRPAMTTHISVLPLPSGFEQNLSVPVEPHQVAPRFRFYRENIRLCGILEDILSKVYQPWMNRVSPDLSPVTGGNTSPHYSLDTIVMLHRKLSDFENSVHETLSWKREGEIPSEYAALFKAQRLLLHGRFIYLRIMLLRPILTHLSTHEQPKPVGPKLESTTFTDPILGGTSLQCAKLCVEAAIDLLRLLHTNFNPQVPGSWWWDVLYACTAGIVLIIARTCPTLVPSLNQAQMSTAWDECQQILKHVASFNASGRQSLKMLQTIHSKVLVKSGSSPASPNLRPQTTPAAEECDLLQSVAFDSATNFDLSTEPEFQGFGDLDMIGSFFNWDTTSFDAFGGVPIQN</sequence>
<dbReference type="PANTHER" id="PTHR47424">
    <property type="entry name" value="REGULATORY PROTEIN GAL4"/>
    <property type="match status" value="1"/>
</dbReference>
<dbReference type="GO" id="GO:0000981">
    <property type="term" value="F:DNA-binding transcription factor activity, RNA polymerase II-specific"/>
    <property type="evidence" value="ECO:0007669"/>
    <property type="project" value="TreeGrafter"/>
</dbReference>
<dbReference type="Pfam" id="PF04082">
    <property type="entry name" value="Fungal_trans"/>
    <property type="match status" value="1"/>
</dbReference>
<dbReference type="EMBL" id="KE384749">
    <property type="protein sequence ID" value="KJK75597.1"/>
    <property type="molecule type" value="Genomic_DNA"/>
</dbReference>
<evidence type="ECO:0000313" key="6">
    <source>
        <dbReference type="EMBL" id="KJK75597.1"/>
    </source>
</evidence>
<dbReference type="OrthoDB" id="74360at2759"/>
<keyword evidence="2" id="KW-0238">DNA-binding</keyword>
<dbReference type="GO" id="GO:0000435">
    <property type="term" value="P:positive regulation of transcription from RNA polymerase II promoter by galactose"/>
    <property type="evidence" value="ECO:0007669"/>
    <property type="project" value="TreeGrafter"/>
</dbReference>
<name>A0A0D9NNH5_METAN</name>
<dbReference type="GO" id="GO:0008270">
    <property type="term" value="F:zinc ion binding"/>
    <property type="evidence" value="ECO:0007669"/>
    <property type="project" value="InterPro"/>
</dbReference>
<dbReference type="PANTHER" id="PTHR47424:SF3">
    <property type="entry name" value="REGULATORY PROTEIN GAL4"/>
    <property type="match status" value="1"/>
</dbReference>
<reference evidence="7" key="1">
    <citation type="journal article" date="2014" name="BMC Genomics">
        <title>The genome sequence of the biocontrol fungus Metarhizium anisopliae and comparative genomics of Metarhizium species.</title>
        <authorList>
            <person name="Pattemore J.A."/>
            <person name="Hane J.K."/>
            <person name="Williams A.H."/>
            <person name="Wilson B.A."/>
            <person name="Stodart B.J."/>
            <person name="Ash G.J."/>
        </authorList>
    </citation>
    <scope>NUCLEOTIDE SEQUENCE [LARGE SCALE GENOMIC DNA]</scope>
    <source>
        <strain evidence="7">BRIP 53293</strain>
    </source>
</reference>
<dbReference type="InterPro" id="IPR007219">
    <property type="entry name" value="XnlR_reg_dom"/>
</dbReference>
<dbReference type="Proteomes" id="UP000054544">
    <property type="component" value="Unassembled WGS sequence"/>
</dbReference>
<dbReference type="CDD" id="cd12148">
    <property type="entry name" value="fungal_TF_MHR"/>
    <property type="match status" value="1"/>
</dbReference>
<keyword evidence="4" id="KW-0539">Nucleus</keyword>
<feature type="domain" description="Xylanolytic transcriptional activator regulatory" evidence="5">
    <location>
        <begin position="296"/>
        <end position="358"/>
    </location>
</feature>
<evidence type="ECO:0000256" key="3">
    <source>
        <dbReference type="ARBA" id="ARBA00023163"/>
    </source>
</evidence>
<protein>
    <recommendedName>
        <fullName evidence="5">Xylanolytic transcriptional activator regulatory domain-containing protein</fullName>
    </recommendedName>
</protein>
<dbReference type="GO" id="GO:0005634">
    <property type="term" value="C:nucleus"/>
    <property type="evidence" value="ECO:0007669"/>
    <property type="project" value="TreeGrafter"/>
</dbReference>
<dbReference type="GO" id="GO:0000978">
    <property type="term" value="F:RNA polymerase II cis-regulatory region sequence-specific DNA binding"/>
    <property type="evidence" value="ECO:0007669"/>
    <property type="project" value="TreeGrafter"/>
</dbReference>
<evidence type="ECO:0000256" key="2">
    <source>
        <dbReference type="ARBA" id="ARBA00023125"/>
    </source>
</evidence>
<keyword evidence="1" id="KW-0805">Transcription regulation</keyword>
<evidence type="ECO:0000259" key="5">
    <source>
        <dbReference type="SMART" id="SM00906"/>
    </source>
</evidence>
<dbReference type="SMART" id="SM00906">
    <property type="entry name" value="Fungal_trans"/>
    <property type="match status" value="1"/>
</dbReference>
<dbReference type="AlphaFoldDB" id="A0A0D9NNH5"/>
<proteinExistence type="predicted"/>
<dbReference type="GO" id="GO:0006351">
    <property type="term" value="P:DNA-templated transcription"/>
    <property type="evidence" value="ECO:0007669"/>
    <property type="project" value="InterPro"/>
</dbReference>
<evidence type="ECO:0000313" key="7">
    <source>
        <dbReference type="Proteomes" id="UP000054544"/>
    </source>
</evidence>
<accession>A0A0D9NNH5</accession>
<keyword evidence="3" id="KW-0804">Transcription</keyword>
<gene>
    <name evidence="6" type="ORF">H634G_08961</name>
</gene>
<evidence type="ECO:0000256" key="1">
    <source>
        <dbReference type="ARBA" id="ARBA00023015"/>
    </source>
</evidence>
<dbReference type="InterPro" id="IPR051127">
    <property type="entry name" value="Fungal_SecMet_Regulators"/>
</dbReference>
<evidence type="ECO:0000256" key="4">
    <source>
        <dbReference type="ARBA" id="ARBA00023242"/>
    </source>
</evidence>
<keyword evidence="7" id="KW-1185">Reference proteome</keyword>
<organism evidence="6 7">
    <name type="scientific">Metarhizium anisopliae BRIP 53293</name>
    <dbReference type="NCBI Taxonomy" id="1291518"/>
    <lineage>
        <taxon>Eukaryota</taxon>
        <taxon>Fungi</taxon>
        <taxon>Dikarya</taxon>
        <taxon>Ascomycota</taxon>
        <taxon>Pezizomycotina</taxon>
        <taxon>Sordariomycetes</taxon>
        <taxon>Hypocreomycetidae</taxon>
        <taxon>Hypocreales</taxon>
        <taxon>Clavicipitaceae</taxon>
        <taxon>Metarhizium</taxon>
    </lineage>
</organism>
<dbReference type="STRING" id="1291518.A0A0D9NNH5"/>